<dbReference type="Proteomes" id="UP001372338">
    <property type="component" value="Unassembled WGS sequence"/>
</dbReference>
<dbReference type="EMBL" id="JAYWIO010000002">
    <property type="protein sequence ID" value="KAK7281992.1"/>
    <property type="molecule type" value="Genomic_DNA"/>
</dbReference>
<comment type="caution">
    <text evidence="1">The sequence shown here is derived from an EMBL/GenBank/DDBJ whole genome shotgun (WGS) entry which is preliminary data.</text>
</comment>
<accession>A0AAN9IJV8</accession>
<proteinExistence type="predicted"/>
<gene>
    <name evidence="1" type="ORF">RIF29_10424</name>
</gene>
<evidence type="ECO:0000313" key="2">
    <source>
        <dbReference type="Proteomes" id="UP001372338"/>
    </source>
</evidence>
<sequence>MKLKALMHKASKSNFVVEAINRLKELLATSESTSFDSVAIPSSPTVANIDVSRLNKLLFDFKEDLSRPFEAIFTDTSLVESLSSLI</sequence>
<dbReference type="AlphaFoldDB" id="A0AAN9IJV8"/>
<organism evidence="1 2">
    <name type="scientific">Crotalaria pallida</name>
    <name type="common">Smooth rattlebox</name>
    <name type="synonym">Crotalaria striata</name>
    <dbReference type="NCBI Taxonomy" id="3830"/>
    <lineage>
        <taxon>Eukaryota</taxon>
        <taxon>Viridiplantae</taxon>
        <taxon>Streptophyta</taxon>
        <taxon>Embryophyta</taxon>
        <taxon>Tracheophyta</taxon>
        <taxon>Spermatophyta</taxon>
        <taxon>Magnoliopsida</taxon>
        <taxon>eudicotyledons</taxon>
        <taxon>Gunneridae</taxon>
        <taxon>Pentapetalae</taxon>
        <taxon>rosids</taxon>
        <taxon>fabids</taxon>
        <taxon>Fabales</taxon>
        <taxon>Fabaceae</taxon>
        <taxon>Papilionoideae</taxon>
        <taxon>50 kb inversion clade</taxon>
        <taxon>genistoids sensu lato</taxon>
        <taxon>core genistoids</taxon>
        <taxon>Crotalarieae</taxon>
        <taxon>Crotalaria</taxon>
    </lineage>
</organism>
<name>A0AAN9IJV8_CROPI</name>
<reference evidence="1 2" key="1">
    <citation type="submission" date="2024-01" db="EMBL/GenBank/DDBJ databases">
        <title>The genomes of 5 underutilized Papilionoideae crops provide insights into root nodulation and disease resistanc.</title>
        <authorList>
            <person name="Yuan L."/>
        </authorList>
    </citation>
    <scope>NUCLEOTIDE SEQUENCE [LARGE SCALE GENOMIC DNA]</scope>
    <source>
        <strain evidence="1">ZHUSHIDOU_FW_LH</strain>
        <tissue evidence="1">Leaf</tissue>
    </source>
</reference>
<keyword evidence="2" id="KW-1185">Reference proteome</keyword>
<protein>
    <submittedName>
        <fullName evidence="1">Uncharacterized protein</fullName>
    </submittedName>
</protein>
<evidence type="ECO:0000313" key="1">
    <source>
        <dbReference type="EMBL" id="KAK7281992.1"/>
    </source>
</evidence>